<reference evidence="5 6" key="1">
    <citation type="submission" date="2019-07" db="EMBL/GenBank/DDBJ databases">
        <title>Microbispora hainanensis DSM 45428.</title>
        <authorList>
            <person name="Thawai C."/>
        </authorList>
    </citation>
    <scope>NUCLEOTIDE SEQUENCE [LARGE SCALE GENOMIC DNA]</scope>
    <source>
        <strain evidence="5 6">DSM 45428</strain>
    </source>
</reference>
<protein>
    <submittedName>
        <fullName evidence="5">ABC transporter substrate-binding protein</fullName>
    </submittedName>
</protein>
<dbReference type="EMBL" id="VIRM01000031">
    <property type="protein sequence ID" value="TQS18557.1"/>
    <property type="molecule type" value="Genomic_DNA"/>
</dbReference>
<dbReference type="Gene3D" id="3.40.190.10">
    <property type="entry name" value="Periplasmic binding protein-like II"/>
    <property type="match status" value="1"/>
</dbReference>
<comment type="similarity">
    <text evidence="1">Belongs to the bacterial solute-binding protein 5 family.</text>
</comment>
<evidence type="ECO:0000313" key="6">
    <source>
        <dbReference type="Proteomes" id="UP000316541"/>
    </source>
</evidence>
<keyword evidence="3" id="KW-0732">Signal</keyword>
<dbReference type="PIRSF" id="PIRSF002741">
    <property type="entry name" value="MppA"/>
    <property type="match status" value="1"/>
</dbReference>
<dbReference type="InterPro" id="IPR006311">
    <property type="entry name" value="TAT_signal"/>
</dbReference>
<feature type="domain" description="Solute-binding protein family 5" evidence="4">
    <location>
        <begin position="117"/>
        <end position="467"/>
    </location>
</feature>
<evidence type="ECO:0000256" key="2">
    <source>
        <dbReference type="ARBA" id="ARBA00022448"/>
    </source>
</evidence>
<sequence length="549" mass="60000">MSDHSTDASIPSASQIFAGLRGPDISRRRMLYLGALGLGAFASAPLLAACGSSSDTSTGASSGAASGAAKKGGDLVIVRDHDAVNMDKTMVFSNASIWTYAQIYEPLVAMTDDGQGVRPWLAESYEMSPDNKSCTLKLRKDVKFHNGQPMTSADVKFSIDESSKTKGGWEFINSAIKEVTTPDDYTVVVTTKYPWAPLLADLSCPNNGIIPKDYAGKSKDEFYASPIGTGPFVWGTWQKGSALTLKKNPSYWQAGKPYLDSVTWKVVADSNARAIQLQGGQAHINESPPFSSLDQLKNTPNVKVDLFPSTRTDYIMMNQHKKPYDDVHVRRAISYAIDREALIKTILFGNGTPANSFLMPSTPFYDKNCPGIQYDMNKAKEEMAQSSVPNGFTTTWLAMSGDAVDAAIAQVLQESLKELGITMNIQNVDPSAQHDMTGKLDYEIAHSYWTMDLADPDELAQFALDPTSGGHSFDTGFDDPELIDLVHKAQKEFDKTKRQALYSELQQKAAESAFLAFLFYTPFPYATASSVQGFKVLPTGSYHMEDVSL</sequence>
<gene>
    <name evidence="5" type="ORF">FLX08_23730</name>
</gene>
<name>A0A544YPB8_9ACTN</name>
<dbReference type="Gene3D" id="3.90.76.10">
    <property type="entry name" value="Dipeptide-binding Protein, Domain 1"/>
    <property type="match status" value="1"/>
</dbReference>
<proteinExistence type="inferred from homology"/>
<dbReference type="GO" id="GO:0042597">
    <property type="term" value="C:periplasmic space"/>
    <property type="evidence" value="ECO:0007669"/>
    <property type="project" value="UniProtKB-ARBA"/>
</dbReference>
<dbReference type="Pfam" id="PF00496">
    <property type="entry name" value="SBP_bac_5"/>
    <property type="match status" value="1"/>
</dbReference>
<dbReference type="Proteomes" id="UP000316541">
    <property type="component" value="Unassembled WGS sequence"/>
</dbReference>
<evidence type="ECO:0000256" key="1">
    <source>
        <dbReference type="ARBA" id="ARBA00005695"/>
    </source>
</evidence>
<dbReference type="AlphaFoldDB" id="A0A544YPB8"/>
<dbReference type="PROSITE" id="PS51318">
    <property type="entry name" value="TAT"/>
    <property type="match status" value="1"/>
</dbReference>
<dbReference type="GO" id="GO:1904680">
    <property type="term" value="F:peptide transmembrane transporter activity"/>
    <property type="evidence" value="ECO:0007669"/>
    <property type="project" value="TreeGrafter"/>
</dbReference>
<dbReference type="PANTHER" id="PTHR30290:SF9">
    <property type="entry name" value="OLIGOPEPTIDE-BINDING PROTEIN APPA"/>
    <property type="match status" value="1"/>
</dbReference>
<dbReference type="InterPro" id="IPR039424">
    <property type="entry name" value="SBP_5"/>
</dbReference>
<accession>A0A544YPB8</accession>
<dbReference type="CDD" id="cd00995">
    <property type="entry name" value="PBP2_NikA_DppA_OppA_like"/>
    <property type="match status" value="1"/>
</dbReference>
<dbReference type="PANTHER" id="PTHR30290">
    <property type="entry name" value="PERIPLASMIC BINDING COMPONENT OF ABC TRANSPORTER"/>
    <property type="match status" value="1"/>
</dbReference>
<evidence type="ECO:0000313" key="5">
    <source>
        <dbReference type="EMBL" id="TQS18557.1"/>
    </source>
</evidence>
<dbReference type="GO" id="GO:0043190">
    <property type="term" value="C:ATP-binding cassette (ABC) transporter complex"/>
    <property type="evidence" value="ECO:0007669"/>
    <property type="project" value="InterPro"/>
</dbReference>
<dbReference type="InterPro" id="IPR030678">
    <property type="entry name" value="Peptide/Ni-bd"/>
</dbReference>
<keyword evidence="2" id="KW-0813">Transport</keyword>
<dbReference type="InterPro" id="IPR000914">
    <property type="entry name" value="SBP_5_dom"/>
</dbReference>
<organism evidence="5 6">
    <name type="scientific">Microbispora hainanensis</name>
    <dbReference type="NCBI Taxonomy" id="568844"/>
    <lineage>
        <taxon>Bacteria</taxon>
        <taxon>Bacillati</taxon>
        <taxon>Actinomycetota</taxon>
        <taxon>Actinomycetes</taxon>
        <taxon>Streptosporangiales</taxon>
        <taxon>Streptosporangiaceae</taxon>
        <taxon>Microbispora</taxon>
    </lineage>
</organism>
<evidence type="ECO:0000259" key="4">
    <source>
        <dbReference type="Pfam" id="PF00496"/>
    </source>
</evidence>
<comment type="caution">
    <text evidence="5">The sequence shown here is derived from an EMBL/GenBank/DDBJ whole genome shotgun (WGS) entry which is preliminary data.</text>
</comment>
<dbReference type="SUPFAM" id="SSF53850">
    <property type="entry name" value="Periplasmic binding protein-like II"/>
    <property type="match status" value="1"/>
</dbReference>
<dbReference type="Gene3D" id="3.10.105.10">
    <property type="entry name" value="Dipeptide-binding Protein, Domain 3"/>
    <property type="match status" value="1"/>
</dbReference>
<dbReference type="GO" id="GO:0015833">
    <property type="term" value="P:peptide transport"/>
    <property type="evidence" value="ECO:0007669"/>
    <property type="project" value="TreeGrafter"/>
</dbReference>
<evidence type="ECO:0000256" key="3">
    <source>
        <dbReference type="ARBA" id="ARBA00022729"/>
    </source>
</evidence>